<dbReference type="Gene3D" id="3.30.200.20">
    <property type="entry name" value="Phosphorylase Kinase, domain 1"/>
    <property type="match status" value="1"/>
</dbReference>
<comment type="caution">
    <text evidence="2">The sequence shown here is derived from an EMBL/GenBank/DDBJ whole genome shotgun (WGS) entry which is preliminary data.</text>
</comment>
<dbReference type="InterPro" id="IPR011009">
    <property type="entry name" value="Kinase-like_dom_sf"/>
</dbReference>
<dbReference type="InterPro" id="IPR018656">
    <property type="entry name" value="DUF2087"/>
</dbReference>
<accession>A0A1V4IWZ0</accession>
<evidence type="ECO:0000259" key="1">
    <source>
        <dbReference type="Pfam" id="PF09860"/>
    </source>
</evidence>
<dbReference type="STRING" id="1450648.CLORY_05970"/>
<reference evidence="2 3" key="1">
    <citation type="submission" date="2017-03" db="EMBL/GenBank/DDBJ databases">
        <title>Genome sequence of Clostridium oryzae DSM 28571.</title>
        <authorList>
            <person name="Poehlein A."/>
            <person name="Daniel R."/>
        </authorList>
    </citation>
    <scope>NUCLEOTIDE SEQUENCE [LARGE SCALE GENOMIC DNA]</scope>
    <source>
        <strain evidence="2 3">DSM 28571</strain>
    </source>
</reference>
<keyword evidence="3" id="KW-1185">Reference proteome</keyword>
<gene>
    <name evidence="2" type="ORF">CLORY_05970</name>
</gene>
<proteinExistence type="predicted"/>
<dbReference type="AlphaFoldDB" id="A0A1V4IWZ0"/>
<evidence type="ECO:0000313" key="3">
    <source>
        <dbReference type="Proteomes" id="UP000190080"/>
    </source>
</evidence>
<dbReference type="Proteomes" id="UP000190080">
    <property type="component" value="Unassembled WGS sequence"/>
</dbReference>
<dbReference type="EMBL" id="MZGV01000004">
    <property type="protein sequence ID" value="OPJ64403.1"/>
    <property type="molecule type" value="Genomic_DNA"/>
</dbReference>
<dbReference type="RefSeq" id="WP_079422047.1">
    <property type="nucleotide sequence ID" value="NZ_MZGV01000004.1"/>
</dbReference>
<evidence type="ECO:0000313" key="2">
    <source>
        <dbReference type="EMBL" id="OPJ64403.1"/>
    </source>
</evidence>
<name>A0A1V4IWZ0_9CLOT</name>
<dbReference type="OrthoDB" id="9789954at2"/>
<protein>
    <recommendedName>
        <fullName evidence="1">DUF2087 domain-containing protein</fullName>
    </recommendedName>
</protein>
<dbReference type="SUPFAM" id="SSF56112">
    <property type="entry name" value="Protein kinase-like (PK-like)"/>
    <property type="match status" value="1"/>
</dbReference>
<feature type="domain" description="DUF2087" evidence="1">
    <location>
        <begin position="13"/>
        <end position="83"/>
    </location>
</feature>
<dbReference type="Pfam" id="PF09860">
    <property type="entry name" value="DUF2087"/>
    <property type="match status" value="1"/>
</dbReference>
<sequence length="191" mass="22690">MSNVNNFIDSEGKIKAWPAKHDLKFKVLEYLANKFEYNCYYSEKEVNNIIENYHTFSDYFLLRRGLIESKLLSRTRNGAKYWRPDINVNEEKIMISRLIEENYSIGSIFNIVKIKNGVGSICYHILTDKGEFILKSIENNDMNNPYNESKIHEILQSENIPVSKFYLTNDDQYVLSHDRNIYYLQSLKNRY</sequence>
<organism evidence="2 3">
    <name type="scientific">Clostridium oryzae</name>
    <dbReference type="NCBI Taxonomy" id="1450648"/>
    <lineage>
        <taxon>Bacteria</taxon>
        <taxon>Bacillati</taxon>
        <taxon>Bacillota</taxon>
        <taxon>Clostridia</taxon>
        <taxon>Eubacteriales</taxon>
        <taxon>Clostridiaceae</taxon>
        <taxon>Clostridium</taxon>
    </lineage>
</organism>